<feature type="transmembrane region" description="Helical" evidence="2">
    <location>
        <begin position="6"/>
        <end position="29"/>
    </location>
</feature>
<organism evidence="3 4">
    <name type="scientific">Sulfobacillus benefaciens</name>
    <dbReference type="NCBI Taxonomy" id="453960"/>
    <lineage>
        <taxon>Bacteria</taxon>
        <taxon>Bacillati</taxon>
        <taxon>Bacillota</taxon>
        <taxon>Clostridia</taxon>
        <taxon>Eubacteriales</taxon>
        <taxon>Clostridiales Family XVII. Incertae Sedis</taxon>
        <taxon>Sulfobacillus</taxon>
    </lineage>
</organism>
<reference evidence="3 4" key="1">
    <citation type="journal article" date="2014" name="BMC Genomics">
        <title>Comparison of environmental and isolate Sulfobacillus genomes reveals diverse carbon, sulfur, nitrogen, and hydrogen metabolisms.</title>
        <authorList>
            <person name="Justice N.B."/>
            <person name="Norman A."/>
            <person name="Brown C.T."/>
            <person name="Singh A."/>
            <person name="Thomas B.C."/>
            <person name="Banfield J.F."/>
        </authorList>
    </citation>
    <scope>NUCLEOTIDE SEQUENCE [LARGE SCALE GENOMIC DNA]</scope>
    <source>
        <strain evidence="3">AMDSBA4</strain>
    </source>
</reference>
<evidence type="ECO:0000313" key="3">
    <source>
        <dbReference type="EMBL" id="PSR28833.1"/>
    </source>
</evidence>
<dbReference type="EMBL" id="PXYW01000094">
    <property type="protein sequence ID" value="PSR28833.1"/>
    <property type="molecule type" value="Genomic_DNA"/>
</dbReference>
<protein>
    <submittedName>
        <fullName evidence="3">Uncharacterized protein</fullName>
    </submittedName>
</protein>
<evidence type="ECO:0000256" key="1">
    <source>
        <dbReference type="SAM" id="MobiDB-lite"/>
    </source>
</evidence>
<comment type="caution">
    <text evidence="3">The sequence shown here is derived from an EMBL/GenBank/DDBJ whole genome shotgun (WGS) entry which is preliminary data.</text>
</comment>
<proteinExistence type="predicted"/>
<evidence type="ECO:0000313" key="4">
    <source>
        <dbReference type="Proteomes" id="UP000242972"/>
    </source>
</evidence>
<name>A0A2T2X2V2_9FIRM</name>
<dbReference type="AlphaFoldDB" id="A0A2T2X2V2"/>
<evidence type="ECO:0000256" key="2">
    <source>
        <dbReference type="SAM" id="Phobius"/>
    </source>
</evidence>
<gene>
    <name evidence="3" type="ORF">C7B46_18880</name>
</gene>
<keyword evidence="2" id="KW-1133">Transmembrane helix</keyword>
<accession>A0A2T2X2V2</accession>
<keyword evidence="2" id="KW-0472">Membrane</keyword>
<feature type="region of interest" description="Disordered" evidence="1">
    <location>
        <begin position="72"/>
        <end position="103"/>
    </location>
</feature>
<keyword evidence="2" id="KW-0812">Transmembrane</keyword>
<sequence length="103" mass="12031">MESHISLLWGMIGIIAGIPLAVVILYSIWEKRHGSSFQPSHASRRPKRRRIVRFPSRYSRWVRRAQAAQSFVARPRPTRYPQSRRAKHNRVVQFSNPHSHAGH</sequence>
<feature type="compositionally biased region" description="Polar residues" evidence="1">
    <location>
        <begin position="92"/>
        <end position="103"/>
    </location>
</feature>
<dbReference type="Proteomes" id="UP000242972">
    <property type="component" value="Unassembled WGS sequence"/>
</dbReference>